<evidence type="ECO:0000256" key="1">
    <source>
        <dbReference type="ARBA" id="ARBA00005736"/>
    </source>
</evidence>
<feature type="compositionally biased region" description="Low complexity" evidence="3">
    <location>
        <begin position="234"/>
        <end position="278"/>
    </location>
</feature>
<comment type="similarity">
    <text evidence="1">Belongs to the SEN54 family.</text>
</comment>
<dbReference type="OrthoDB" id="514732at2759"/>
<feature type="domain" description="tRNA-splicing endonuclease subunit Sen54 N-terminal" evidence="4">
    <location>
        <begin position="34"/>
        <end position="97"/>
    </location>
</feature>
<comment type="caution">
    <text evidence="5">The sequence shown here is derived from an EMBL/GenBank/DDBJ whole genome shotgun (WGS) entry which is preliminary data.</text>
</comment>
<keyword evidence="5" id="KW-0255">Endonuclease</keyword>
<dbReference type="Pfam" id="PF12928">
    <property type="entry name" value="tRNA_int_end_N2"/>
    <property type="match status" value="1"/>
</dbReference>
<keyword evidence="5" id="KW-0540">Nuclease</keyword>
<keyword evidence="6" id="KW-1185">Reference proteome</keyword>
<dbReference type="AlphaFoldDB" id="A0A2P6V5I1"/>
<feature type="region of interest" description="Disordered" evidence="3">
    <location>
        <begin position="156"/>
        <end position="278"/>
    </location>
</feature>
<dbReference type="EMBL" id="LHPF02000027">
    <property type="protein sequence ID" value="PSC69355.1"/>
    <property type="molecule type" value="Genomic_DNA"/>
</dbReference>
<dbReference type="GO" id="GO:0000379">
    <property type="term" value="P:tRNA-type intron splice site recognition and cleavage"/>
    <property type="evidence" value="ECO:0007669"/>
    <property type="project" value="TreeGrafter"/>
</dbReference>
<name>A0A2P6V5I1_9CHLO</name>
<evidence type="ECO:0000313" key="6">
    <source>
        <dbReference type="Proteomes" id="UP000239649"/>
    </source>
</evidence>
<dbReference type="PANTHER" id="PTHR21027:SF1">
    <property type="entry name" value="TRNA-SPLICING ENDONUCLEASE SUBUNIT SEN54"/>
    <property type="match status" value="1"/>
</dbReference>
<feature type="compositionally biased region" description="Low complexity" evidence="3">
    <location>
        <begin position="178"/>
        <end position="205"/>
    </location>
</feature>
<dbReference type="GO" id="GO:0004519">
    <property type="term" value="F:endonuclease activity"/>
    <property type="evidence" value="ECO:0007669"/>
    <property type="project" value="UniProtKB-KW"/>
</dbReference>
<dbReference type="Proteomes" id="UP000239649">
    <property type="component" value="Unassembled WGS sequence"/>
</dbReference>
<evidence type="ECO:0000259" key="4">
    <source>
        <dbReference type="Pfam" id="PF12928"/>
    </source>
</evidence>
<dbReference type="GO" id="GO:0000214">
    <property type="term" value="C:tRNA-intron endonuclease complex"/>
    <property type="evidence" value="ECO:0007669"/>
    <property type="project" value="TreeGrafter"/>
</dbReference>
<evidence type="ECO:0000256" key="2">
    <source>
        <dbReference type="ARBA" id="ARBA00022694"/>
    </source>
</evidence>
<protein>
    <submittedName>
        <fullName evidence="5">tRNA-splicing endonuclease subunit Sen54</fullName>
    </submittedName>
</protein>
<organism evidence="5 6">
    <name type="scientific">Micractinium conductrix</name>
    <dbReference type="NCBI Taxonomy" id="554055"/>
    <lineage>
        <taxon>Eukaryota</taxon>
        <taxon>Viridiplantae</taxon>
        <taxon>Chlorophyta</taxon>
        <taxon>core chlorophytes</taxon>
        <taxon>Trebouxiophyceae</taxon>
        <taxon>Chlorellales</taxon>
        <taxon>Chlorellaceae</taxon>
        <taxon>Chlorella clade</taxon>
        <taxon>Micractinium</taxon>
    </lineage>
</organism>
<keyword evidence="5" id="KW-0378">Hydrolase</keyword>
<keyword evidence="2" id="KW-0819">tRNA processing</keyword>
<accession>A0A2P6V5I1</accession>
<dbReference type="PANTHER" id="PTHR21027">
    <property type="entry name" value="TRNA-SPLICING ENDONUCLEASE SUBUNIT SEN54"/>
    <property type="match status" value="1"/>
</dbReference>
<reference evidence="5 6" key="1">
    <citation type="journal article" date="2018" name="Plant J.">
        <title>Genome sequences of Chlorella sorokiniana UTEX 1602 and Micractinium conductrix SAG 241.80: implications to maltose excretion by a green alga.</title>
        <authorList>
            <person name="Arriola M.B."/>
            <person name="Velmurugan N."/>
            <person name="Zhang Y."/>
            <person name="Plunkett M.H."/>
            <person name="Hondzo H."/>
            <person name="Barney B.M."/>
        </authorList>
    </citation>
    <scope>NUCLEOTIDE SEQUENCE [LARGE SCALE GENOMIC DNA]</scope>
    <source>
        <strain evidence="5 6">SAG 241.80</strain>
    </source>
</reference>
<dbReference type="STRING" id="554055.A0A2P6V5I1"/>
<gene>
    <name evidence="5" type="ORF">C2E20_7114</name>
</gene>
<dbReference type="InterPro" id="IPR024336">
    <property type="entry name" value="tRNA_splic_suSen54_N"/>
</dbReference>
<dbReference type="InterPro" id="IPR024337">
    <property type="entry name" value="tRNA_splic_suSen54"/>
</dbReference>
<proteinExistence type="inferred from homology"/>
<evidence type="ECO:0000313" key="5">
    <source>
        <dbReference type="EMBL" id="PSC69355.1"/>
    </source>
</evidence>
<evidence type="ECO:0000256" key="3">
    <source>
        <dbReference type="SAM" id="MobiDB-lite"/>
    </source>
</evidence>
<sequence length="394" mass="41259">MSVFRRGQKAELFDGGESVDEATELAGKLSELHSVWSLERTGRDVAAAIWRPELGLAEVVLQRGRLLSHMGFQRGAKLYLFIEEALYLMDRANLLLFLSSGGGGGGRGGRRRGQQHLLSLQEAQDLLVGSGVPLDRYLVFCKLLRAGYIVQRHPSRWALGPGEDPKAPWAGWGGMPCGQQQQQQQGAAQQQGTQQGTQHGAAAAPAAPPAGPARKKRRVEAQQPQQRSGKWWVAAPEQAAAAAAAAEQPAAEPPAAAAAAEQPALAADQAGDDSAPAPAPAAAAAFAANPWLAGLPAGFLESLPRAQPPGGAAAGRSLLHFDVFQSNSQFSRKRPGQPTYIVSVLPCSAAPTPTDMVAADAAAGGVPVRFSAIEKGDICFYGATHVQLRGLMGL</sequence>